<evidence type="ECO:0000313" key="2">
    <source>
        <dbReference type="EMBL" id="CAI9759426.1"/>
    </source>
</evidence>
<dbReference type="EMBL" id="OU503039">
    <property type="protein sequence ID" value="CAI9759426.1"/>
    <property type="molecule type" value="Genomic_DNA"/>
</dbReference>
<name>A0AAD1Z0U2_9LAMI</name>
<keyword evidence="3" id="KW-1185">Reference proteome</keyword>
<feature type="domain" description="Reverse transcriptase zinc-binding" evidence="1">
    <location>
        <begin position="170"/>
        <end position="223"/>
    </location>
</feature>
<organism evidence="2 3">
    <name type="scientific">Fraxinus pennsylvanica</name>
    <dbReference type="NCBI Taxonomy" id="56036"/>
    <lineage>
        <taxon>Eukaryota</taxon>
        <taxon>Viridiplantae</taxon>
        <taxon>Streptophyta</taxon>
        <taxon>Embryophyta</taxon>
        <taxon>Tracheophyta</taxon>
        <taxon>Spermatophyta</taxon>
        <taxon>Magnoliopsida</taxon>
        <taxon>eudicotyledons</taxon>
        <taxon>Gunneridae</taxon>
        <taxon>Pentapetalae</taxon>
        <taxon>asterids</taxon>
        <taxon>lamiids</taxon>
        <taxon>Lamiales</taxon>
        <taxon>Oleaceae</taxon>
        <taxon>Oleeae</taxon>
        <taxon>Fraxinus</taxon>
    </lineage>
</organism>
<sequence length="225" mass="25508">MRCKGDMVATGGNGASPANNIAQESSFHFMPTPMVARKVERGRVTPGQALMMPIRDQHEPGYSVEDNVPTEVNFKEMVDELHQMDANELSKLRAARARKRRAAKMTKNMHANVNVQCNVKTNVYLESGWDVERLHELVGEEVAGNIMQKLHACKPRRDILIWKPQKQGIFTSRSAWDMLRIKVPEVHWAKWAKNKAIPKRVSLAMWKALSGNLSVDSRIRKVVIS</sequence>
<evidence type="ECO:0000259" key="1">
    <source>
        <dbReference type="Pfam" id="PF13966"/>
    </source>
</evidence>
<evidence type="ECO:0000313" key="3">
    <source>
        <dbReference type="Proteomes" id="UP000834106"/>
    </source>
</evidence>
<dbReference type="Pfam" id="PF13966">
    <property type="entry name" value="zf-RVT"/>
    <property type="match status" value="1"/>
</dbReference>
<dbReference type="InterPro" id="IPR026960">
    <property type="entry name" value="RVT-Znf"/>
</dbReference>
<reference evidence="2" key="1">
    <citation type="submission" date="2023-05" db="EMBL/GenBank/DDBJ databases">
        <authorList>
            <person name="Huff M."/>
        </authorList>
    </citation>
    <scope>NUCLEOTIDE SEQUENCE</scope>
</reference>
<dbReference type="AlphaFoldDB" id="A0AAD1Z0U2"/>
<gene>
    <name evidence="2" type="ORF">FPE_LOCUS6856</name>
</gene>
<protein>
    <recommendedName>
        <fullName evidence="1">Reverse transcriptase zinc-binding domain-containing protein</fullName>
    </recommendedName>
</protein>
<accession>A0AAD1Z0U2</accession>
<dbReference type="Proteomes" id="UP000834106">
    <property type="component" value="Chromosome 4"/>
</dbReference>
<proteinExistence type="predicted"/>